<organism evidence="1 2">
    <name type="scientific">Paenibacillus lutimineralis</name>
    <dbReference type="NCBI Taxonomy" id="2707005"/>
    <lineage>
        <taxon>Bacteria</taxon>
        <taxon>Bacillati</taxon>
        <taxon>Bacillota</taxon>
        <taxon>Bacilli</taxon>
        <taxon>Bacillales</taxon>
        <taxon>Paenibacillaceae</taxon>
        <taxon>Paenibacillus</taxon>
    </lineage>
</organism>
<dbReference type="EMBL" id="CP034346">
    <property type="protein sequence ID" value="AZS16349.1"/>
    <property type="molecule type" value="Genomic_DNA"/>
</dbReference>
<dbReference type="Gene3D" id="3.30.460.40">
    <property type="match status" value="1"/>
</dbReference>
<name>A0A3S9V165_9BACL</name>
<evidence type="ECO:0000313" key="1">
    <source>
        <dbReference type="EMBL" id="AZS16349.1"/>
    </source>
</evidence>
<gene>
    <name evidence="1" type="ORF">EI981_19120</name>
</gene>
<proteinExistence type="predicted"/>
<accession>A0A3S9V165</accession>
<dbReference type="InterPro" id="IPR039498">
    <property type="entry name" value="NTP_transf_5"/>
</dbReference>
<dbReference type="Proteomes" id="UP000270678">
    <property type="component" value="Chromosome"/>
</dbReference>
<dbReference type="Pfam" id="PF14907">
    <property type="entry name" value="NTP_transf_5"/>
    <property type="match status" value="1"/>
</dbReference>
<keyword evidence="2" id="KW-1185">Reference proteome</keyword>
<dbReference type="OrthoDB" id="1737003at2"/>
<protein>
    <recommendedName>
        <fullName evidence="3">Nucleotidyltransferase family protein</fullName>
    </recommendedName>
</protein>
<dbReference type="RefSeq" id="WP_127000870.1">
    <property type="nucleotide sequence ID" value="NZ_CP034346.1"/>
</dbReference>
<evidence type="ECO:0000313" key="2">
    <source>
        <dbReference type="Proteomes" id="UP000270678"/>
    </source>
</evidence>
<sequence length="374" mass="44255">MKDIEALLVLKACSLKLSEDESNEIKRYLTDEMNAGKFLYYCVHHRVVPLVWRNLEKLKITSRLESTVRRTMRSVCADVAHRNQSFYKEIQKVNHAFSQIGIKALLLKGAALAPLLYQDITLREFGDVDYLIRLEDATIIKEALLRLGYVQGSYNPDTQQVIPVKRKEEIYRQMHTHELVEFIKPNPDNPGFAFMIDLNHAIFWRTDKLSRERFQIDSEIFMNNAKSVDILGSKVYTMSPEHMLLQLCAHFYSEAVYFLWDKDWKRNKSEVCLYRFCDIREFINALPVDWKLLLDLCRLHQLEEPVYFSLASVRNILDTDVPEAFMNALHVDPRVINYFYGLDGHRLEWELSLFDRLFHPWMKYEEIQRRGMIC</sequence>
<evidence type="ECO:0008006" key="3">
    <source>
        <dbReference type="Google" id="ProtNLM"/>
    </source>
</evidence>
<reference evidence="2" key="1">
    <citation type="submission" date="2018-12" db="EMBL/GenBank/DDBJ databases">
        <title>Complete genome sequence of Paenibacillus sp. MBLB1234.</title>
        <authorList>
            <person name="Nam Y.-D."/>
            <person name="Kang J."/>
            <person name="Chung W.-H."/>
            <person name="Park Y.S."/>
        </authorList>
    </citation>
    <scope>NUCLEOTIDE SEQUENCE [LARGE SCALE GENOMIC DNA]</scope>
    <source>
        <strain evidence="2">MBLB1234</strain>
    </source>
</reference>
<dbReference type="AlphaFoldDB" id="A0A3S9V165"/>
<dbReference type="KEGG" id="plut:EI981_19120"/>